<reference evidence="1" key="1">
    <citation type="submission" date="2015-04" db="EMBL/GenBank/DDBJ databases">
        <title>The genome sequence of the plant pathogenic Rhizarian Plasmodiophora brassicae reveals insights in its biotrophic life cycle and the origin of chitin synthesis.</title>
        <authorList>
            <person name="Schwelm A."/>
            <person name="Fogelqvist J."/>
            <person name="Knaust A."/>
            <person name="Julke S."/>
            <person name="Lilja T."/>
            <person name="Dhandapani V."/>
            <person name="Bonilla-Rosso G."/>
            <person name="Karlsson M."/>
            <person name="Shevchenko A."/>
            <person name="Choi S.R."/>
            <person name="Kim H.G."/>
            <person name="Park J.Y."/>
            <person name="Lim Y.P."/>
            <person name="Ludwig-Muller J."/>
            <person name="Dixelius C."/>
        </authorList>
    </citation>
    <scope>NUCLEOTIDE SEQUENCE</scope>
    <source>
        <tissue evidence="1">Potato root galls</tissue>
    </source>
</reference>
<organism evidence="1">
    <name type="scientific">Spongospora subterranea</name>
    <dbReference type="NCBI Taxonomy" id="70186"/>
    <lineage>
        <taxon>Eukaryota</taxon>
        <taxon>Sar</taxon>
        <taxon>Rhizaria</taxon>
        <taxon>Endomyxa</taxon>
        <taxon>Phytomyxea</taxon>
        <taxon>Plasmodiophorida</taxon>
        <taxon>Plasmodiophoridae</taxon>
        <taxon>Spongospora</taxon>
    </lineage>
</organism>
<dbReference type="SUPFAM" id="SSF52047">
    <property type="entry name" value="RNI-like"/>
    <property type="match status" value="1"/>
</dbReference>
<dbReference type="AlphaFoldDB" id="A0A0H5QNH7"/>
<dbReference type="Gene3D" id="3.80.10.10">
    <property type="entry name" value="Ribonuclease Inhibitor"/>
    <property type="match status" value="1"/>
</dbReference>
<protein>
    <submittedName>
        <fullName evidence="1">Uncharacterized protein</fullName>
    </submittedName>
</protein>
<proteinExistence type="predicted"/>
<dbReference type="EMBL" id="HACM01003111">
    <property type="protein sequence ID" value="CRZ03553.1"/>
    <property type="molecule type" value="Transcribed_RNA"/>
</dbReference>
<name>A0A0H5QNH7_9EUKA</name>
<dbReference type="InterPro" id="IPR032675">
    <property type="entry name" value="LRR_dom_sf"/>
</dbReference>
<feature type="non-terminal residue" evidence="1">
    <location>
        <position position="146"/>
    </location>
</feature>
<feature type="non-terminal residue" evidence="1">
    <location>
        <position position="1"/>
    </location>
</feature>
<accession>A0A0H5QNH7</accession>
<evidence type="ECO:0000313" key="1">
    <source>
        <dbReference type="EMBL" id="CRZ03553.1"/>
    </source>
</evidence>
<sequence length="146" mass="15524">EKIMLNNCQIVSDGSVIIAAARCPTITDINLSRNAFTDSVGLQLCSAIANSRSLNRIDLSFLKVSPRVIEAIVAATIGAKNKHEVKLNLSGNDLGEQVGAKIASLFQSGEGIREVVMDNCELGQASTMWIIKSLTGHGIERLSISG</sequence>